<dbReference type="Pfam" id="PF04542">
    <property type="entry name" value="Sigma70_r2"/>
    <property type="match status" value="1"/>
</dbReference>
<dbReference type="InterPro" id="IPR013325">
    <property type="entry name" value="RNA_pol_sigma_r2"/>
</dbReference>
<dbReference type="SUPFAM" id="SSF88659">
    <property type="entry name" value="Sigma3 and sigma4 domains of RNA polymerase sigma factors"/>
    <property type="match status" value="1"/>
</dbReference>
<evidence type="ECO:0000256" key="1">
    <source>
        <dbReference type="ARBA" id="ARBA00010641"/>
    </source>
</evidence>
<dbReference type="EMBL" id="JBEPTF010000005">
    <property type="protein sequence ID" value="MET4685256.1"/>
    <property type="molecule type" value="Genomic_DNA"/>
</dbReference>
<evidence type="ECO:0000256" key="3">
    <source>
        <dbReference type="ARBA" id="ARBA00023082"/>
    </source>
</evidence>
<dbReference type="RefSeq" id="WP_354090220.1">
    <property type="nucleotide sequence ID" value="NZ_JBEPTF010000005.1"/>
</dbReference>
<keyword evidence="2" id="KW-0805">Transcription regulation</keyword>
<comment type="similarity">
    <text evidence="1">Belongs to the sigma-70 factor family. ECF subfamily.</text>
</comment>
<evidence type="ECO:0000259" key="5">
    <source>
        <dbReference type="Pfam" id="PF04542"/>
    </source>
</evidence>
<dbReference type="Gene3D" id="1.10.1740.10">
    <property type="match status" value="1"/>
</dbReference>
<sequence length="173" mass="19960">MATLDSARAGYTLTALAEEFRPALLRYFSRRVRQSEEVEDLVQEVLARLVRRCEVVEMEAVRAYVFETASSVLTDWVRRRRSRQADDHGVLSADQPATGDFTADRILLGRERLQRVMAALLELPERPRAVFILRRVEGMKYQDIARRLGLSLSSVEKDMRRAVLHLAERMGRE</sequence>
<keyword evidence="8" id="KW-1185">Reference proteome</keyword>
<reference evidence="7 8" key="1">
    <citation type="submission" date="2024-06" db="EMBL/GenBank/DDBJ databases">
        <title>Sorghum-associated microbial communities from plants grown in Nebraska, USA.</title>
        <authorList>
            <person name="Schachtman D."/>
        </authorList>
    </citation>
    <scope>NUCLEOTIDE SEQUENCE [LARGE SCALE GENOMIC DNA]</scope>
    <source>
        <strain evidence="7 8">2814</strain>
    </source>
</reference>
<dbReference type="InterPro" id="IPR013324">
    <property type="entry name" value="RNA_pol_sigma_r3/r4-like"/>
</dbReference>
<comment type="caution">
    <text evidence="7">The sequence shown here is derived from an EMBL/GenBank/DDBJ whole genome shotgun (WGS) entry which is preliminary data.</text>
</comment>
<proteinExistence type="inferred from homology"/>
<feature type="domain" description="RNA polymerase sigma factor 70 region 4 type 2" evidence="6">
    <location>
        <begin position="114"/>
        <end position="166"/>
    </location>
</feature>
<dbReference type="PANTHER" id="PTHR43133">
    <property type="entry name" value="RNA POLYMERASE ECF-TYPE SIGMA FACTO"/>
    <property type="match status" value="1"/>
</dbReference>
<dbReference type="InterPro" id="IPR007627">
    <property type="entry name" value="RNA_pol_sigma70_r2"/>
</dbReference>
<dbReference type="Gene3D" id="1.10.10.10">
    <property type="entry name" value="Winged helix-like DNA-binding domain superfamily/Winged helix DNA-binding domain"/>
    <property type="match status" value="1"/>
</dbReference>
<evidence type="ECO:0000259" key="6">
    <source>
        <dbReference type="Pfam" id="PF08281"/>
    </source>
</evidence>
<evidence type="ECO:0000313" key="7">
    <source>
        <dbReference type="EMBL" id="MET4685256.1"/>
    </source>
</evidence>
<dbReference type="PANTHER" id="PTHR43133:SF63">
    <property type="entry name" value="RNA POLYMERASE SIGMA FACTOR FECI-RELATED"/>
    <property type="match status" value="1"/>
</dbReference>
<accession>A0ABV2RF87</accession>
<dbReference type="NCBIfam" id="TIGR02937">
    <property type="entry name" value="sigma70-ECF"/>
    <property type="match status" value="1"/>
</dbReference>
<evidence type="ECO:0000313" key="8">
    <source>
        <dbReference type="Proteomes" id="UP001549313"/>
    </source>
</evidence>
<dbReference type="SUPFAM" id="SSF88946">
    <property type="entry name" value="Sigma2 domain of RNA polymerase sigma factors"/>
    <property type="match status" value="1"/>
</dbReference>
<keyword evidence="4" id="KW-0804">Transcription</keyword>
<keyword evidence="3" id="KW-0731">Sigma factor</keyword>
<evidence type="ECO:0000256" key="2">
    <source>
        <dbReference type="ARBA" id="ARBA00023015"/>
    </source>
</evidence>
<dbReference type="InterPro" id="IPR013249">
    <property type="entry name" value="RNA_pol_sigma70_r4_t2"/>
</dbReference>
<protein>
    <submittedName>
        <fullName evidence="7">RNA polymerase sigma factor (Sigma-70 family)</fullName>
    </submittedName>
</protein>
<dbReference type="InterPro" id="IPR039425">
    <property type="entry name" value="RNA_pol_sigma-70-like"/>
</dbReference>
<name>A0ABV2RF87_9CAUL</name>
<dbReference type="InterPro" id="IPR036388">
    <property type="entry name" value="WH-like_DNA-bd_sf"/>
</dbReference>
<dbReference type="CDD" id="cd06171">
    <property type="entry name" value="Sigma70_r4"/>
    <property type="match status" value="1"/>
</dbReference>
<feature type="domain" description="RNA polymerase sigma-70 region 2" evidence="5">
    <location>
        <begin position="16"/>
        <end position="82"/>
    </location>
</feature>
<gene>
    <name evidence="7" type="ORF">ABIE19_003207</name>
</gene>
<evidence type="ECO:0000256" key="4">
    <source>
        <dbReference type="ARBA" id="ARBA00023163"/>
    </source>
</evidence>
<organism evidence="7 8">
    <name type="scientific">Brevundimonas faecalis</name>
    <dbReference type="NCBI Taxonomy" id="947378"/>
    <lineage>
        <taxon>Bacteria</taxon>
        <taxon>Pseudomonadati</taxon>
        <taxon>Pseudomonadota</taxon>
        <taxon>Alphaproteobacteria</taxon>
        <taxon>Caulobacterales</taxon>
        <taxon>Caulobacteraceae</taxon>
        <taxon>Brevundimonas</taxon>
    </lineage>
</organism>
<dbReference type="InterPro" id="IPR014284">
    <property type="entry name" value="RNA_pol_sigma-70_dom"/>
</dbReference>
<dbReference type="Pfam" id="PF08281">
    <property type="entry name" value="Sigma70_r4_2"/>
    <property type="match status" value="1"/>
</dbReference>
<dbReference type="Proteomes" id="UP001549313">
    <property type="component" value="Unassembled WGS sequence"/>
</dbReference>